<feature type="domain" description="Tc1-like transposase DDE" evidence="1">
    <location>
        <begin position="9"/>
        <end position="65"/>
    </location>
</feature>
<evidence type="ECO:0000259" key="1">
    <source>
        <dbReference type="Pfam" id="PF13358"/>
    </source>
</evidence>
<dbReference type="GO" id="GO:0003676">
    <property type="term" value="F:nucleic acid binding"/>
    <property type="evidence" value="ECO:0007669"/>
    <property type="project" value="InterPro"/>
</dbReference>
<reference evidence="2 3" key="1">
    <citation type="journal article" date="2014" name="Genome Biol. Evol.">
        <title>The genome of the myxosporean Thelohanellus kitauei shows adaptations to nutrient acquisition within its fish host.</title>
        <authorList>
            <person name="Yang Y."/>
            <person name="Xiong J."/>
            <person name="Zhou Z."/>
            <person name="Huo F."/>
            <person name="Miao W."/>
            <person name="Ran C."/>
            <person name="Liu Y."/>
            <person name="Zhang J."/>
            <person name="Feng J."/>
            <person name="Wang M."/>
            <person name="Wang M."/>
            <person name="Wang L."/>
            <person name="Yao B."/>
        </authorList>
    </citation>
    <scope>NUCLEOTIDE SEQUENCE [LARGE SCALE GENOMIC DNA]</scope>
    <source>
        <strain evidence="2">Wuqing</strain>
    </source>
</reference>
<dbReference type="EMBL" id="JWZT01003647">
    <property type="protein sequence ID" value="KII65996.1"/>
    <property type="molecule type" value="Genomic_DNA"/>
</dbReference>
<keyword evidence="3" id="KW-1185">Reference proteome</keyword>
<organism evidence="2 3">
    <name type="scientific">Thelohanellus kitauei</name>
    <name type="common">Myxosporean</name>
    <dbReference type="NCBI Taxonomy" id="669202"/>
    <lineage>
        <taxon>Eukaryota</taxon>
        <taxon>Metazoa</taxon>
        <taxon>Cnidaria</taxon>
        <taxon>Myxozoa</taxon>
        <taxon>Myxosporea</taxon>
        <taxon>Bivalvulida</taxon>
        <taxon>Platysporina</taxon>
        <taxon>Myxobolidae</taxon>
        <taxon>Thelohanellus</taxon>
    </lineage>
</organism>
<dbReference type="Pfam" id="PF13358">
    <property type="entry name" value="DDE_3"/>
    <property type="match status" value="1"/>
</dbReference>
<evidence type="ECO:0000313" key="3">
    <source>
        <dbReference type="Proteomes" id="UP000031668"/>
    </source>
</evidence>
<dbReference type="Proteomes" id="UP000031668">
    <property type="component" value="Unassembled WGS sequence"/>
</dbReference>
<name>A0A0C2MFP2_THEKT</name>
<gene>
    <name evidence="2" type="ORF">RF11_15811</name>
</gene>
<dbReference type="OrthoDB" id="7976214at2759"/>
<proteinExistence type="predicted"/>
<protein>
    <recommendedName>
        <fullName evidence="1">Tc1-like transposase DDE domain-containing protein</fullName>
    </recommendedName>
</protein>
<dbReference type="InterPro" id="IPR036397">
    <property type="entry name" value="RNaseH_sf"/>
</dbReference>
<comment type="caution">
    <text evidence="2">The sequence shown here is derived from an EMBL/GenBank/DDBJ whole genome shotgun (WGS) entry which is preliminary data.</text>
</comment>
<dbReference type="InterPro" id="IPR038717">
    <property type="entry name" value="Tc1-like_DDE_dom"/>
</dbReference>
<dbReference type="AlphaFoldDB" id="A0A0C2MFP2"/>
<dbReference type="Gene3D" id="3.30.420.10">
    <property type="entry name" value="Ribonuclease H-like superfamily/Ribonuclease H"/>
    <property type="match status" value="1"/>
</dbReference>
<accession>A0A0C2MFP2</accession>
<evidence type="ECO:0000313" key="2">
    <source>
        <dbReference type="EMBL" id="KII65996.1"/>
    </source>
</evidence>
<sequence>MNVLGEIEEFIFVLDSINFHHAVTIPDNSNFSMHYLLPYSPMLNPCEEASTLIQSNVRRSSPPSDTWDLISRMHYATSSVIRGYLENFIMHSESFYIACLNLEDIGRE</sequence>